<evidence type="ECO:0000259" key="8">
    <source>
        <dbReference type="Pfam" id="PF01431"/>
    </source>
</evidence>
<dbReference type="Proteomes" id="UP001622612">
    <property type="component" value="Chromosome"/>
</dbReference>
<gene>
    <name evidence="10" type="ORF">LQ356_00500</name>
</gene>
<evidence type="ECO:0000256" key="4">
    <source>
        <dbReference type="ARBA" id="ARBA00022723"/>
    </source>
</evidence>
<dbReference type="PANTHER" id="PTHR11733">
    <property type="entry name" value="ZINC METALLOPROTEASE FAMILY M13 NEPRILYSIN-RELATED"/>
    <property type="match status" value="1"/>
</dbReference>
<evidence type="ECO:0000256" key="2">
    <source>
        <dbReference type="ARBA" id="ARBA00007357"/>
    </source>
</evidence>
<keyword evidence="7" id="KW-0482">Metalloprotease</keyword>
<evidence type="ECO:0000313" key="11">
    <source>
        <dbReference type="Proteomes" id="UP001622612"/>
    </source>
</evidence>
<dbReference type="CDD" id="cd08662">
    <property type="entry name" value="M13"/>
    <property type="match status" value="1"/>
</dbReference>
<keyword evidence="5" id="KW-0378">Hydrolase</keyword>
<organism evidence="10 11">
    <name type="scientific">Metamycoplasma faucium</name>
    <dbReference type="NCBI Taxonomy" id="56142"/>
    <lineage>
        <taxon>Bacteria</taxon>
        <taxon>Bacillati</taxon>
        <taxon>Mycoplasmatota</taxon>
        <taxon>Mycoplasmoidales</taxon>
        <taxon>Metamycoplasmataceae</taxon>
        <taxon>Metamycoplasma</taxon>
    </lineage>
</organism>
<evidence type="ECO:0000256" key="6">
    <source>
        <dbReference type="ARBA" id="ARBA00022833"/>
    </source>
</evidence>
<dbReference type="InterPro" id="IPR008753">
    <property type="entry name" value="Peptidase_M13_N"/>
</dbReference>
<dbReference type="PROSITE" id="PS51885">
    <property type="entry name" value="NEPRILYSIN"/>
    <property type="match status" value="1"/>
</dbReference>
<accession>A0ABZ2TM32</accession>
<dbReference type="PANTHER" id="PTHR11733:SF167">
    <property type="entry name" value="FI17812P1-RELATED"/>
    <property type="match status" value="1"/>
</dbReference>
<dbReference type="Pfam" id="PF01431">
    <property type="entry name" value="Peptidase_M13"/>
    <property type="match status" value="1"/>
</dbReference>
<dbReference type="InterPro" id="IPR000718">
    <property type="entry name" value="Peptidase_M13"/>
</dbReference>
<dbReference type="RefSeq" id="WP_405311779.1">
    <property type="nucleotide sequence ID" value="NZ_CP088155.1"/>
</dbReference>
<keyword evidence="6" id="KW-0862">Zinc</keyword>
<keyword evidence="11" id="KW-1185">Reference proteome</keyword>
<dbReference type="Gene3D" id="3.40.390.10">
    <property type="entry name" value="Collagenase (Catalytic Domain)"/>
    <property type="match status" value="1"/>
</dbReference>
<dbReference type="Pfam" id="PF05649">
    <property type="entry name" value="Peptidase_M13_N"/>
    <property type="match status" value="1"/>
</dbReference>
<dbReference type="InterPro" id="IPR042089">
    <property type="entry name" value="Peptidase_M13_dom_2"/>
</dbReference>
<evidence type="ECO:0000256" key="5">
    <source>
        <dbReference type="ARBA" id="ARBA00022801"/>
    </source>
</evidence>
<reference evidence="10" key="1">
    <citation type="submission" date="2021-11" db="EMBL/GenBank/DDBJ databases">
        <title>The first genome sequence of unculturable Mycoplasma faucium obtained by de novo assembly of metagenomic reads.</title>
        <authorList>
            <person name="Sabat A.J."/>
            <person name="Bathoorn E."/>
            <person name="Akkerboom V."/>
            <person name="Friedrich A.W."/>
        </authorList>
    </citation>
    <scope>NUCLEOTIDE SEQUENCE [LARGE SCALE GENOMIC DNA]</scope>
    <source>
        <strain evidence="10">UMCG-MFM1</strain>
    </source>
</reference>
<evidence type="ECO:0000256" key="1">
    <source>
        <dbReference type="ARBA" id="ARBA00001947"/>
    </source>
</evidence>
<evidence type="ECO:0000259" key="9">
    <source>
        <dbReference type="Pfam" id="PF05649"/>
    </source>
</evidence>
<keyword evidence="4" id="KW-0479">Metal-binding</keyword>
<protein>
    <submittedName>
        <fullName evidence="10">M13 family peptidase</fullName>
    </submittedName>
</protein>
<feature type="domain" description="Peptidase M13 C-terminal" evidence="8">
    <location>
        <begin position="442"/>
        <end position="632"/>
    </location>
</feature>
<feature type="domain" description="Peptidase M13 N-terminal" evidence="9">
    <location>
        <begin position="8"/>
        <end position="385"/>
    </location>
</feature>
<dbReference type="InterPro" id="IPR018497">
    <property type="entry name" value="Peptidase_M13_C"/>
</dbReference>
<evidence type="ECO:0000256" key="7">
    <source>
        <dbReference type="ARBA" id="ARBA00023049"/>
    </source>
</evidence>
<dbReference type="Gene3D" id="1.10.1380.10">
    <property type="entry name" value="Neutral endopeptidase , domain2"/>
    <property type="match status" value="1"/>
</dbReference>
<comment type="similarity">
    <text evidence="2">Belongs to the peptidase M13 family.</text>
</comment>
<dbReference type="PRINTS" id="PR00786">
    <property type="entry name" value="NEPRILYSIN"/>
</dbReference>
<comment type="cofactor">
    <cofactor evidence="1">
        <name>Zn(2+)</name>
        <dbReference type="ChEBI" id="CHEBI:29105"/>
    </cofactor>
</comment>
<proteinExistence type="inferred from homology"/>
<dbReference type="EMBL" id="CP088155">
    <property type="protein sequence ID" value="WYM97364.1"/>
    <property type="molecule type" value="Genomic_DNA"/>
</dbReference>
<dbReference type="SUPFAM" id="SSF55486">
    <property type="entry name" value="Metalloproteases ('zincins'), catalytic domain"/>
    <property type="match status" value="1"/>
</dbReference>
<name>A0ABZ2TM32_9BACT</name>
<dbReference type="InterPro" id="IPR024079">
    <property type="entry name" value="MetalloPept_cat_dom_sf"/>
</dbReference>
<keyword evidence="3" id="KW-0645">Protease</keyword>
<sequence>MNKKMISKDFYDAINADWIEKTKIPDHLSGYGSFYKIEDNIKKIKLNSLKKWSIDTSEIKHDSILLEMIKFYNIVKNWNIRKGKNIISIQKYIDEIINLKSWKDIEINYKRYQYSGYYLPLNFFILNDFKDSRKQILWLEYSDPILPDKSYYSNEEKKKEFLGVWTNMSKKLLSKFNIKEEEIKKHIDNAIKYDDLLSKYILSSEELAVYTNLYNLYSTTNLNKKINALNIQKIANEITNNSVDNISVISPVFLDNVNNLINDQNFPLFQSRMLISFIISLSNYLSNDLREIASEYSRYLRGIKQPLNKNKFEVDLTMQFYGMPFGLYYGKTYFGENAKKNVEQMVNNMINIYKSRLANNSWLTQETKNKAIHKLNELGIHVGYPNQIRPYYKNFIVKKYNGYNDLIENVLLFTYIINEWKFKQYNEEKNKELWSMTPSTVNAYYSPNENQIVFPAAILQKPFYDIKQSTSANYGGIGSVIAHEISHAFDNNGANFDENGNMVNWWTDEDRKNFDIKTQEMISLFDGTETEFGQCNGKLTVSENIADAGGISCALEAAKLESDFDAKAFYINFATIWRIKYREEFSKLLLKSDVHAPAKLRTNIQVKNMDDFYKTFNIKENDEMFLPPEKRVKIW</sequence>
<evidence type="ECO:0000256" key="3">
    <source>
        <dbReference type="ARBA" id="ARBA00022670"/>
    </source>
</evidence>
<evidence type="ECO:0000313" key="10">
    <source>
        <dbReference type="EMBL" id="WYM97364.1"/>
    </source>
</evidence>